<dbReference type="EMBL" id="CP043026">
    <property type="protein sequence ID" value="QEH62104.1"/>
    <property type="molecule type" value="Genomic_DNA"/>
</dbReference>
<accession>A0A5B9Y4T8</accession>
<gene>
    <name evidence="1" type="primary">ftsA</name>
    <name evidence="1" type="ORF">SCHIN_v1c09090</name>
</gene>
<dbReference type="RefSeq" id="WP_166508474.1">
    <property type="nucleotide sequence ID" value="NZ_CP043026.1"/>
</dbReference>
<dbReference type="PANTHER" id="PTHR32432">
    <property type="entry name" value="CELL DIVISION PROTEIN FTSA-RELATED"/>
    <property type="match status" value="1"/>
</dbReference>
<dbReference type="Proteomes" id="UP000323144">
    <property type="component" value="Chromosome"/>
</dbReference>
<dbReference type="KEGG" id="schi:SCHIN_v1c09090"/>
<sequence>MNFPEIYATVEITKTEIRFLVGKFRTGTLGLRVIFKDRKKGHWLTDNDEVLDTSAVARHLKKMITAFETSFDEKIVRVSVVFPTNTLTIKRVYSTVFTDRNNYIVTNDDRNALYRDAKEKCKNIKQEVVVLRPSCFKLDGVQEKSNLLIGIKARFIEMESYVYLIDKKVFSSHKEVVKKAEKELHLYNIQNYSLARQCLTEKEFKRIFALTNWDNEKIDIGFFSRETLMKKITLPYGVKDLVNSLAVRLDAKYDTAEKYLLKLINFSTDAIDQVPIYRKYIARERKTFELNFLQIKKMIEEEIVKLIAKVDNEIGKELQNNIALCNIYHSGKITEIAGFKELIKKSRYSRQSLIYYSMVKGANEIWTTAICGSMVTAHQQNKASSVLKTSTITIQKDEKQKNNVVNGRPINYNKTNNVQNRGMVPNNLPPQQMGQRQFVPNHIPNNVQMVPVNMNMPQGNVQKFQNDNQMLNQNGIIRTQRNR</sequence>
<dbReference type="InterPro" id="IPR043129">
    <property type="entry name" value="ATPase_NBD"/>
</dbReference>
<evidence type="ECO:0000313" key="2">
    <source>
        <dbReference type="Proteomes" id="UP000323144"/>
    </source>
</evidence>
<keyword evidence="2" id="KW-1185">Reference proteome</keyword>
<dbReference type="AlphaFoldDB" id="A0A5B9Y4T8"/>
<dbReference type="InterPro" id="IPR050696">
    <property type="entry name" value="FtsA/MreB"/>
</dbReference>
<dbReference type="Gene3D" id="3.30.420.40">
    <property type="match status" value="1"/>
</dbReference>
<proteinExistence type="predicted"/>
<protein>
    <submittedName>
        <fullName evidence="1">Cell division protein FtsA</fullName>
    </submittedName>
</protein>
<organism evidence="1 2">
    <name type="scientific">Spiroplasma chinense</name>
    <dbReference type="NCBI Taxonomy" id="216932"/>
    <lineage>
        <taxon>Bacteria</taxon>
        <taxon>Bacillati</taxon>
        <taxon>Mycoplasmatota</taxon>
        <taxon>Mollicutes</taxon>
        <taxon>Entomoplasmatales</taxon>
        <taxon>Spiroplasmataceae</taxon>
        <taxon>Spiroplasma</taxon>
    </lineage>
</organism>
<evidence type="ECO:0000313" key="1">
    <source>
        <dbReference type="EMBL" id="QEH62104.1"/>
    </source>
</evidence>
<reference evidence="1 2" key="1">
    <citation type="submission" date="2019-08" db="EMBL/GenBank/DDBJ databases">
        <title>Complete genome sequence of Spiroplasma chinense CCH (DSM 19755).</title>
        <authorList>
            <person name="Shen H.-Y."/>
            <person name="Lin Y.-C."/>
            <person name="Chou L."/>
            <person name="Kuo C.-H."/>
        </authorList>
    </citation>
    <scope>NUCLEOTIDE SEQUENCE [LARGE SCALE GENOMIC DNA]</scope>
    <source>
        <strain evidence="1 2">CCH</strain>
    </source>
</reference>
<keyword evidence="1" id="KW-0131">Cell cycle</keyword>
<keyword evidence="1" id="KW-0132">Cell division</keyword>
<dbReference type="SUPFAM" id="SSF53067">
    <property type="entry name" value="Actin-like ATPase domain"/>
    <property type="match status" value="1"/>
</dbReference>
<dbReference type="GO" id="GO:0051301">
    <property type="term" value="P:cell division"/>
    <property type="evidence" value="ECO:0007669"/>
    <property type="project" value="UniProtKB-KW"/>
</dbReference>
<name>A0A5B9Y4T8_9MOLU</name>